<dbReference type="AlphaFoldDB" id="A0A240BQD6"/>
<dbReference type="KEGG" id="sfj:SAMEA4384070_1628"/>
<evidence type="ECO:0000313" key="2">
    <source>
        <dbReference type="EMBL" id="SNV97639.1"/>
    </source>
</evidence>
<organism evidence="2 3">
    <name type="scientific">Serratia ficaria</name>
    <dbReference type="NCBI Taxonomy" id="61651"/>
    <lineage>
        <taxon>Bacteria</taxon>
        <taxon>Pseudomonadati</taxon>
        <taxon>Pseudomonadota</taxon>
        <taxon>Gammaproteobacteria</taxon>
        <taxon>Enterobacterales</taxon>
        <taxon>Yersiniaceae</taxon>
        <taxon>Serratia</taxon>
    </lineage>
</organism>
<proteinExistence type="predicted"/>
<sequence length="297" mass="34822">MVCLGVGMGNRDKNGSFMDNLPKVSVYISTFNRLERLKRAIRSVKEQDYKNIELIVCDDASTDETKSFMESLAESDSDIIYLRNEENKGACATRNLGIFKATGHFITGLDDDDEFTPDRIRFLVDSWNDKYSFICCDFIERFADGKQKNFYNKKKDIYFSDFRSILFENVASNQIFTLTSRLRDIGGFNPEVKRLQDWDTWLRLANKYGGFLRKKESKYIMHHDHTINEERVSKSYPLSRSLTDLLNRNKSMYQGSDRDFMQFLIDMSDKKVGIPRAAYWSFIKFNPKFIVKKLINR</sequence>
<evidence type="ECO:0000259" key="1">
    <source>
        <dbReference type="Pfam" id="PF00535"/>
    </source>
</evidence>
<dbReference type="PANTHER" id="PTHR43685">
    <property type="entry name" value="GLYCOSYLTRANSFERASE"/>
    <property type="match status" value="1"/>
</dbReference>
<dbReference type="InterPro" id="IPR029044">
    <property type="entry name" value="Nucleotide-diphossugar_trans"/>
</dbReference>
<gene>
    <name evidence="2" type="primary">kfoC_1</name>
    <name evidence="2" type="ORF">SAMEA4384070_01628</name>
</gene>
<dbReference type="Proteomes" id="UP000215134">
    <property type="component" value="Chromosome 1"/>
</dbReference>
<dbReference type="EMBL" id="LT906479">
    <property type="protein sequence ID" value="SNV97639.1"/>
    <property type="molecule type" value="Genomic_DNA"/>
</dbReference>
<dbReference type="SUPFAM" id="SSF53448">
    <property type="entry name" value="Nucleotide-diphospho-sugar transferases"/>
    <property type="match status" value="1"/>
</dbReference>
<dbReference type="STRING" id="1411141.GCA_001590885_03281"/>
<reference evidence="2 3" key="1">
    <citation type="submission" date="2017-06" db="EMBL/GenBank/DDBJ databases">
        <authorList>
            <consortium name="Pathogen Informatics"/>
        </authorList>
    </citation>
    <scope>NUCLEOTIDE SEQUENCE [LARGE SCALE GENOMIC DNA]</scope>
    <source>
        <strain evidence="2 3">NCTC12148</strain>
    </source>
</reference>
<dbReference type="Pfam" id="PF00535">
    <property type="entry name" value="Glycos_transf_2"/>
    <property type="match status" value="1"/>
</dbReference>
<keyword evidence="3" id="KW-1185">Reference proteome</keyword>
<dbReference type="Gene3D" id="3.90.550.10">
    <property type="entry name" value="Spore Coat Polysaccharide Biosynthesis Protein SpsA, Chain A"/>
    <property type="match status" value="1"/>
</dbReference>
<accession>A0A240BQD6</accession>
<dbReference type="InterPro" id="IPR050834">
    <property type="entry name" value="Glycosyltransf_2"/>
</dbReference>
<name>A0A240BQD6_SERFI</name>
<feature type="domain" description="Glycosyltransferase 2-like" evidence="1">
    <location>
        <begin position="25"/>
        <end position="153"/>
    </location>
</feature>
<dbReference type="InterPro" id="IPR001173">
    <property type="entry name" value="Glyco_trans_2-like"/>
</dbReference>
<dbReference type="PANTHER" id="PTHR43685:SF2">
    <property type="entry name" value="GLYCOSYLTRANSFERASE 2-LIKE DOMAIN-CONTAINING PROTEIN"/>
    <property type="match status" value="1"/>
</dbReference>
<protein>
    <submittedName>
        <fullName evidence="2">Chondroitin polymerase</fullName>
    </submittedName>
</protein>
<evidence type="ECO:0000313" key="3">
    <source>
        <dbReference type="Proteomes" id="UP000215134"/>
    </source>
</evidence>